<dbReference type="SUPFAM" id="SSF53850">
    <property type="entry name" value="Periplasmic binding protein-like II"/>
    <property type="match status" value="1"/>
</dbReference>
<dbReference type="Gene3D" id="1.10.10.10">
    <property type="entry name" value="Winged helix-like DNA-binding domain superfamily/Winged helix DNA-binding domain"/>
    <property type="match status" value="1"/>
</dbReference>
<dbReference type="InterPro" id="IPR000847">
    <property type="entry name" value="LysR_HTH_N"/>
</dbReference>
<evidence type="ECO:0000313" key="6">
    <source>
        <dbReference type="EMBL" id="SUY75004.1"/>
    </source>
</evidence>
<organism evidence="6 7">
    <name type="scientific">Comamonas testosteroni</name>
    <name type="common">Pseudomonas testosteroni</name>
    <dbReference type="NCBI Taxonomy" id="285"/>
    <lineage>
        <taxon>Bacteria</taxon>
        <taxon>Pseudomonadati</taxon>
        <taxon>Pseudomonadota</taxon>
        <taxon>Betaproteobacteria</taxon>
        <taxon>Burkholderiales</taxon>
        <taxon>Comamonadaceae</taxon>
        <taxon>Comamonas</taxon>
    </lineage>
</organism>
<dbReference type="EMBL" id="UFXL01000001">
    <property type="protein sequence ID" value="SUY75004.1"/>
    <property type="molecule type" value="Genomic_DNA"/>
</dbReference>
<dbReference type="PRINTS" id="PR00039">
    <property type="entry name" value="HTHLYSR"/>
</dbReference>
<evidence type="ECO:0000256" key="3">
    <source>
        <dbReference type="ARBA" id="ARBA00023125"/>
    </source>
</evidence>
<dbReference type="RefSeq" id="WP_003074243.1">
    <property type="nucleotide sequence ID" value="NZ_BBJZ01000001.1"/>
</dbReference>
<keyword evidence="4" id="KW-0804">Transcription</keyword>
<evidence type="ECO:0000259" key="5">
    <source>
        <dbReference type="PROSITE" id="PS50931"/>
    </source>
</evidence>
<evidence type="ECO:0000256" key="2">
    <source>
        <dbReference type="ARBA" id="ARBA00023015"/>
    </source>
</evidence>
<dbReference type="InterPro" id="IPR036388">
    <property type="entry name" value="WH-like_DNA-bd_sf"/>
</dbReference>
<proteinExistence type="inferred from homology"/>
<comment type="caution">
    <text evidence="6">The sequence shown here is derived from an EMBL/GenBank/DDBJ whole genome shotgun (WGS) entry which is preliminary data.</text>
</comment>
<dbReference type="PANTHER" id="PTHR30126:SF94">
    <property type="entry name" value="LYSR FAMILY TRANSCRIPTIONAL REGULATOR"/>
    <property type="match status" value="1"/>
</dbReference>
<accession>A0A8B4RZG6</accession>
<reference evidence="6 7" key="1">
    <citation type="submission" date="2018-06" db="EMBL/GenBank/DDBJ databases">
        <authorList>
            <consortium name="Pathogen Informatics"/>
            <person name="Doyle S."/>
        </authorList>
    </citation>
    <scope>NUCLEOTIDE SEQUENCE [LARGE SCALE GENOMIC DNA]</scope>
    <source>
        <strain evidence="6 7">NCTC10698</strain>
    </source>
</reference>
<dbReference type="PROSITE" id="PS50931">
    <property type="entry name" value="HTH_LYSR"/>
    <property type="match status" value="1"/>
</dbReference>
<dbReference type="AlphaFoldDB" id="A0A8B4RZG6"/>
<dbReference type="Pfam" id="PF03466">
    <property type="entry name" value="LysR_substrate"/>
    <property type="match status" value="1"/>
</dbReference>
<keyword evidence="2" id="KW-0805">Transcription regulation</keyword>
<dbReference type="GeneID" id="63995949"/>
<comment type="similarity">
    <text evidence="1">Belongs to the LysR transcriptional regulatory family.</text>
</comment>
<dbReference type="CDD" id="cd08420">
    <property type="entry name" value="PBP2_CysL_like"/>
    <property type="match status" value="1"/>
</dbReference>
<dbReference type="Pfam" id="PF00126">
    <property type="entry name" value="HTH_1"/>
    <property type="match status" value="1"/>
</dbReference>
<dbReference type="GO" id="GO:0003700">
    <property type="term" value="F:DNA-binding transcription factor activity"/>
    <property type="evidence" value="ECO:0007669"/>
    <property type="project" value="InterPro"/>
</dbReference>
<dbReference type="NCBIfam" id="NF008095">
    <property type="entry name" value="PRK10837.1"/>
    <property type="match status" value="1"/>
</dbReference>
<dbReference type="GO" id="GO:0000976">
    <property type="term" value="F:transcription cis-regulatory region binding"/>
    <property type="evidence" value="ECO:0007669"/>
    <property type="project" value="TreeGrafter"/>
</dbReference>
<evidence type="ECO:0000256" key="1">
    <source>
        <dbReference type="ARBA" id="ARBA00009437"/>
    </source>
</evidence>
<sequence length="314" mass="33739">MLHLTLRQFEIFCAVAQSGTTVAAAEAVALSQSATSAALQQLEQGLGVQLFERVGKRLVLNDAGRALLPQALSVLEQARGIEQTFSARAANMPVRLRVAASTTIGTYALPEVLARLARSHPLVRVDLQIANTQEVGEAVLAMEVDMGLIEGSSHWQGLEVEPWLRDELVIVASPQDPLAELARNKPLGVSALRKAAWLLREAGSGTREMVEHALLPHLHQLPAAATLGSSEAIARCVEQGLGISCLSRVLVQSQLQARALEILPTTLPRMWRNFSLVQRAGKRRSPALQAFVDACKAGEQSPLEPSAAQAPNML</sequence>
<keyword evidence="3" id="KW-0238">DNA-binding</keyword>
<keyword evidence="7" id="KW-1185">Reference proteome</keyword>
<protein>
    <submittedName>
        <fullName evidence="6">CysJI operon transcriptional activator</fullName>
    </submittedName>
</protein>
<dbReference type="InterPro" id="IPR036390">
    <property type="entry name" value="WH_DNA-bd_sf"/>
</dbReference>
<dbReference type="Proteomes" id="UP000255070">
    <property type="component" value="Unassembled WGS sequence"/>
</dbReference>
<dbReference type="SUPFAM" id="SSF46785">
    <property type="entry name" value="Winged helix' DNA-binding domain"/>
    <property type="match status" value="1"/>
</dbReference>
<dbReference type="InterPro" id="IPR005119">
    <property type="entry name" value="LysR_subst-bd"/>
</dbReference>
<evidence type="ECO:0000313" key="7">
    <source>
        <dbReference type="Proteomes" id="UP000255070"/>
    </source>
</evidence>
<gene>
    <name evidence="6" type="primary">cysL_2</name>
    <name evidence="6" type="ORF">NCTC10698_00909</name>
</gene>
<feature type="domain" description="HTH lysR-type" evidence="5">
    <location>
        <begin position="4"/>
        <end position="61"/>
    </location>
</feature>
<evidence type="ECO:0000256" key="4">
    <source>
        <dbReference type="ARBA" id="ARBA00023163"/>
    </source>
</evidence>
<name>A0A8B4RZG6_COMTE</name>
<dbReference type="PANTHER" id="PTHR30126">
    <property type="entry name" value="HTH-TYPE TRANSCRIPTIONAL REGULATOR"/>
    <property type="match status" value="1"/>
</dbReference>
<dbReference type="Gene3D" id="3.40.190.290">
    <property type="match status" value="1"/>
</dbReference>